<feature type="transmembrane region" description="Helical" evidence="1">
    <location>
        <begin position="30"/>
        <end position="51"/>
    </location>
</feature>
<keyword evidence="1" id="KW-1133">Transmembrane helix</keyword>
<evidence type="ECO:0000256" key="1">
    <source>
        <dbReference type="SAM" id="Phobius"/>
    </source>
</evidence>
<evidence type="ECO:0000313" key="2">
    <source>
        <dbReference type="EMBL" id="MFC4506666.1"/>
    </source>
</evidence>
<dbReference type="Proteomes" id="UP001595839">
    <property type="component" value="Unassembled WGS sequence"/>
</dbReference>
<organism evidence="2 3">
    <name type="scientific">Streptomyces vulcanius</name>
    <dbReference type="NCBI Taxonomy" id="1441876"/>
    <lineage>
        <taxon>Bacteria</taxon>
        <taxon>Bacillati</taxon>
        <taxon>Actinomycetota</taxon>
        <taxon>Actinomycetes</taxon>
        <taxon>Kitasatosporales</taxon>
        <taxon>Streptomycetaceae</taxon>
        <taxon>Streptomyces</taxon>
    </lineage>
</organism>
<gene>
    <name evidence="2" type="ORF">ACFPIH_45705</name>
</gene>
<name>A0ABV9BAU7_9ACTN</name>
<reference evidence="3" key="1">
    <citation type="journal article" date="2019" name="Int. J. Syst. Evol. Microbiol.">
        <title>The Global Catalogue of Microorganisms (GCM) 10K type strain sequencing project: providing services to taxonomists for standard genome sequencing and annotation.</title>
        <authorList>
            <consortium name="The Broad Institute Genomics Platform"/>
            <consortium name="The Broad Institute Genome Sequencing Center for Infectious Disease"/>
            <person name="Wu L."/>
            <person name="Ma J."/>
        </authorList>
    </citation>
    <scope>NUCLEOTIDE SEQUENCE [LARGE SCALE GENOMIC DNA]</scope>
    <source>
        <strain evidence="3">CGMCC 4.7177</strain>
    </source>
</reference>
<accession>A0ABV9BAU7</accession>
<keyword evidence="1" id="KW-0812">Transmembrane</keyword>
<protein>
    <recommendedName>
        <fullName evidence="4">Integral membrane protein</fullName>
    </recommendedName>
</protein>
<keyword evidence="1" id="KW-0472">Membrane</keyword>
<dbReference type="RefSeq" id="WP_381184877.1">
    <property type="nucleotide sequence ID" value="NZ_JBHSFK010000046.1"/>
</dbReference>
<evidence type="ECO:0000313" key="3">
    <source>
        <dbReference type="Proteomes" id="UP001595839"/>
    </source>
</evidence>
<comment type="caution">
    <text evidence="2">The sequence shown here is derived from an EMBL/GenBank/DDBJ whole genome shotgun (WGS) entry which is preliminary data.</text>
</comment>
<dbReference type="EMBL" id="JBHSFK010000046">
    <property type="protein sequence ID" value="MFC4506666.1"/>
    <property type="molecule type" value="Genomic_DNA"/>
</dbReference>
<sequence length="62" mass="6467">MKGMFWTGLVVPAVACAITALVVGPDSWLGWAAVLAVVPAAATGVAVAFMVQDRIRERRPTA</sequence>
<proteinExistence type="predicted"/>
<evidence type="ECO:0008006" key="4">
    <source>
        <dbReference type="Google" id="ProtNLM"/>
    </source>
</evidence>
<keyword evidence="3" id="KW-1185">Reference proteome</keyword>